<dbReference type="PROSITE" id="PS50238">
    <property type="entry name" value="RHOGAP"/>
    <property type="match status" value="1"/>
</dbReference>
<dbReference type="SUPFAM" id="SSF103657">
    <property type="entry name" value="BAR/IMD domain-like"/>
    <property type="match status" value="1"/>
</dbReference>
<dbReference type="WBParaSite" id="SPAL_0001281600.1">
    <property type="protein sequence ID" value="SPAL_0001281600.1"/>
    <property type="gene ID" value="SPAL_0001281600"/>
</dbReference>
<feature type="domain" description="Rho-GAP" evidence="4">
    <location>
        <begin position="506"/>
        <end position="694"/>
    </location>
</feature>
<dbReference type="Proteomes" id="UP000046392">
    <property type="component" value="Unplaced"/>
</dbReference>
<reference evidence="7" key="1">
    <citation type="submission" date="2017-02" db="UniProtKB">
        <authorList>
            <consortium name="WormBaseParasite"/>
        </authorList>
    </citation>
    <scope>IDENTIFICATION</scope>
</reference>
<evidence type="ECO:0000313" key="6">
    <source>
        <dbReference type="Proteomes" id="UP000046392"/>
    </source>
</evidence>
<dbReference type="STRING" id="174720.A0A0N5C4D5"/>
<dbReference type="Pfam" id="PF00620">
    <property type="entry name" value="RhoGAP"/>
    <property type="match status" value="1"/>
</dbReference>
<dbReference type="Pfam" id="PF00611">
    <property type="entry name" value="FCH"/>
    <property type="match status" value="1"/>
</dbReference>
<feature type="region of interest" description="Disordered" evidence="3">
    <location>
        <begin position="181"/>
        <end position="205"/>
    </location>
</feature>
<dbReference type="InterPro" id="IPR001060">
    <property type="entry name" value="FCH_dom"/>
</dbReference>
<dbReference type="GO" id="GO:0007165">
    <property type="term" value="P:signal transduction"/>
    <property type="evidence" value="ECO:0007669"/>
    <property type="project" value="InterPro"/>
</dbReference>
<dbReference type="InterPro" id="IPR008936">
    <property type="entry name" value="Rho_GTPase_activation_prot"/>
</dbReference>
<dbReference type="Gene3D" id="1.10.555.10">
    <property type="entry name" value="Rho GTPase activation protein"/>
    <property type="match status" value="1"/>
</dbReference>
<name>A0A0N5C4D5_STREA</name>
<feature type="domain" description="F-BAR" evidence="5">
    <location>
        <begin position="11"/>
        <end position="295"/>
    </location>
</feature>
<evidence type="ECO:0000259" key="5">
    <source>
        <dbReference type="PROSITE" id="PS51741"/>
    </source>
</evidence>
<evidence type="ECO:0000256" key="3">
    <source>
        <dbReference type="SAM" id="MobiDB-lite"/>
    </source>
</evidence>
<evidence type="ECO:0000313" key="7">
    <source>
        <dbReference type="WBParaSite" id="SPAL_0001281600.1"/>
    </source>
</evidence>
<feature type="compositionally biased region" description="Basic and acidic residues" evidence="3">
    <location>
        <begin position="195"/>
        <end position="205"/>
    </location>
</feature>
<dbReference type="SUPFAM" id="SSF48350">
    <property type="entry name" value="GTPase activation domain, GAP"/>
    <property type="match status" value="1"/>
</dbReference>
<protein>
    <submittedName>
        <fullName evidence="7">Rho-GAP domain-containing protein</fullName>
    </submittedName>
</protein>
<dbReference type="SMART" id="SM00324">
    <property type="entry name" value="RhoGAP"/>
    <property type="match status" value="1"/>
</dbReference>
<organism evidence="6 7">
    <name type="scientific">Strongyloides papillosus</name>
    <name type="common">Intestinal threadworm</name>
    <dbReference type="NCBI Taxonomy" id="174720"/>
    <lineage>
        <taxon>Eukaryota</taxon>
        <taxon>Metazoa</taxon>
        <taxon>Ecdysozoa</taxon>
        <taxon>Nematoda</taxon>
        <taxon>Chromadorea</taxon>
        <taxon>Rhabditida</taxon>
        <taxon>Tylenchina</taxon>
        <taxon>Panagrolaimomorpha</taxon>
        <taxon>Strongyloidoidea</taxon>
        <taxon>Strongyloididae</taxon>
        <taxon>Strongyloides</taxon>
    </lineage>
</organism>
<dbReference type="InterPro" id="IPR031160">
    <property type="entry name" value="F_BAR_dom"/>
</dbReference>
<dbReference type="InterPro" id="IPR051627">
    <property type="entry name" value="SLIT-ROBO_RhoGAP"/>
</dbReference>
<sequence>MNSLKKRSVPSDFHHNVKGIKQKMDEQIQCFYHRGNMQISLLNDISEFLKKKNQIDMEYAKSLEKLGNTYIRHLEKEKDKGKSSEKESYSQYDLLKLLIENTKNEANVRNEGVKYINNIIIPLIGSRQETTLSMVKAVNQIAVTAQNEIYRVIEELYTAMKIYCKNAELYNTAKQKLKNAKEQIDKVSTTNSKRKQNEAKKHLEKRQNKYDSIKLQCDRSRNEYILCVKAANAAITKYYNDDISDLMDCSDLGTHHWLYKIIEALGIHKNFITSQDLKSKENLMKFGDDLDLKKDKAKFLRLNNNAFMHPFPFKFKNEFEDEIEDIVGGHNLMAELTQRHSQIKKRLTDLYIETEDTWNCLQQIELHILKMSYIPTPEENIQNYTISRGFIELDKTIINNENKNEEPNDLGEAIDLYVNYFMIHLLNGNVINRLQARSEGIQYALLQSIDFLESDCSQEAMYIRILAKNEEENKNIVGGPMTPRQQQRRRIGSLIVGEYVPRLFGGTVEEYCFVKGCLIPPIIISCVEAIRDNALDMQGIFRISATNGDILAFREEFEKGNDPLKNGVKASDIHAICGLLKLYLRELREPMIPFSMFDYCVESWKTNNMDQFLDCIKKIFFDLPQPVWLTLRYLFAFFDHICDHSSNNCMDAHNLSICLGPAILPIPEGRDPILYHNFVNDFLKCVIMKHKKIFSEFTPGPIYTKEPTRYRMISTINNSHMECDEDHLMNQVNIISPRMNKMNNCSSIGKGLTINGGESKNETPSDFTENNSLESENYFQSDTSDLDINYDRSIPINVNLRFEDTMHTLTPLDELSPSVKNDTRNSIWTRRTTSINNINLLNQKTNNIMNVNGICGDPEKNSSLIQVPYILPNESSVSKLEEAIKRLTNMDSDDAISCLDVQCMNENSK</sequence>
<dbReference type="PANTHER" id="PTHR14166">
    <property type="entry name" value="SLIT-ROBO RHO GTPASE ACTIVATING PROTEIN"/>
    <property type="match status" value="1"/>
</dbReference>
<proteinExistence type="predicted"/>
<dbReference type="InterPro" id="IPR027267">
    <property type="entry name" value="AH/BAR_dom_sf"/>
</dbReference>
<keyword evidence="6" id="KW-1185">Reference proteome</keyword>
<evidence type="ECO:0000256" key="2">
    <source>
        <dbReference type="PROSITE-ProRule" id="PRU01077"/>
    </source>
</evidence>
<dbReference type="InterPro" id="IPR000198">
    <property type="entry name" value="RhoGAP_dom"/>
</dbReference>
<dbReference type="AlphaFoldDB" id="A0A0N5C4D5"/>
<evidence type="ECO:0000259" key="4">
    <source>
        <dbReference type="PROSITE" id="PS50238"/>
    </source>
</evidence>
<accession>A0A0N5C4D5</accession>
<keyword evidence="1 2" id="KW-0175">Coiled coil</keyword>
<dbReference type="PROSITE" id="PS51741">
    <property type="entry name" value="F_BAR"/>
    <property type="match status" value="1"/>
</dbReference>
<evidence type="ECO:0000256" key="1">
    <source>
        <dbReference type="ARBA" id="ARBA00023054"/>
    </source>
</evidence>
<dbReference type="Gene3D" id="1.20.1270.60">
    <property type="entry name" value="Arfaptin homology (AH) domain/BAR domain"/>
    <property type="match status" value="1"/>
</dbReference>